<name>A0A1X7P1J4_9HYPH</name>
<feature type="transmembrane region" description="Helical" evidence="1">
    <location>
        <begin position="210"/>
        <end position="230"/>
    </location>
</feature>
<feature type="transmembrane region" description="Helical" evidence="1">
    <location>
        <begin position="53"/>
        <end position="83"/>
    </location>
</feature>
<feature type="transmembrane region" description="Helical" evidence="1">
    <location>
        <begin position="276"/>
        <end position="292"/>
    </location>
</feature>
<dbReference type="Proteomes" id="UP000193083">
    <property type="component" value="Unassembled WGS sequence"/>
</dbReference>
<keyword evidence="1" id="KW-0472">Membrane</keyword>
<feature type="transmembrane region" description="Helical" evidence="1">
    <location>
        <begin position="399"/>
        <end position="419"/>
    </location>
</feature>
<evidence type="ECO:0000259" key="3">
    <source>
        <dbReference type="Pfam" id="PF13194"/>
    </source>
</evidence>
<accession>A0A1X7P1J4</accession>
<feature type="transmembrane region" description="Helical" evidence="1">
    <location>
        <begin position="312"/>
        <end position="332"/>
    </location>
</feature>
<sequence>MLAMFSADTTIARLALALAIGLLVGLERGWREREEPAGSRTAGIRTYGASGLLGGAMAALASALSAPSILVAGFIGFGAIFGWFKYKEGQHDHNFSVTGVVAALLVFVLGALAVVGDYRVAAAGGAILAGLLASRETLHGALKKLTWLELRSAIVLAVMTAVILPVLPDRAVDPWGGFNPWEVWFFTVLTAAISFMGYVAVRLLGSARGLLVSGLAGAVVSSTAVTVAMARTARSAASARPLVGASCLAAMISILRVGGIVTIVEPRVLAAMLPEAVAAAACFAAFGLVFLFRGNGDAAPAETPKNPFDLTALLLFALLFAVVSTASAAVVGQFGSSSLVATSALSGTFDVDVSVLSALRLLDQGITSATIGQAVLAALAANAMARLGLAVAAGPVSFWLPYLVATLVAAAAGFAVYLAPIDGLLSFSS</sequence>
<keyword evidence="5" id="KW-1185">Reference proteome</keyword>
<protein>
    <submittedName>
        <fullName evidence="4">Uncharacterized membrane protein, DUF4010 family</fullName>
    </submittedName>
</protein>
<evidence type="ECO:0000313" key="5">
    <source>
        <dbReference type="Proteomes" id="UP000193083"/>
    </source>
</evidence>
<organism evidence="4 5">
    <name type="scientific">Mesorhizobium australicum</name>
    <dbReference type="NCBI Taxonomy" id="536018"/>
    <lineage>
        <taxon>Bacteria</taxon>
        <taxon>Pseudomonadati</taxon>
        <taxon>Pseudomonadota</taxon>
        <taxon>Alphaproteobacteria</taxon>
        <taxon>Hyphomicrobiales</taxon>
        <taxon>Phyllobacteriaceae</taxon>
        <taxon>Mesorhizobium</taxon>
    </lineage>
</organism>
<feature type="transmembrane region" description="Helical" evidence="1">
    <location>
        <begin position="242"/>
        <end position="264"/>
    </location>
</feature>
<dbReference type="AlphaFoldDB" id="A0A1X7P1J4"/>
<feature type="transmembrane region" description="Helical" evidence="1">
    <location>
        <begin position="183"/>
        <end position="203"/>
    </location>
</feature>
<feature type="transmembrane region" description="Helical" evidence="1">
    <location>
        <begin position="95"/>
        <end position="114"/>
    </location>
</feature>
<dbReference type="Pfam" id="PF13194">
    <property type="entry name" value="DUF4010"/>
    <property type="match status" value="1"/>
</dbReference>
<dbReference type="InterPro" id="IPR049177">
    <property type="entry name" value="MgtC_SapB_SrpB_YhiD_N"/>
</dbReference>
<dbReference type="PANTHER" id="PTHR39084:SF1">
    <property type="entry name" value="DUF4010 DOMAIN-CONTAINING PROTEIN"/>
    <property type="match status" value="1"/>
</dbReference>
<dbReference type="InterPro" id="IPR025105">
    <property type="entry name" value="DUF4010"/>
</dbReference>
<feature type="domain" description="DUF4010" evidence="3">
    <location>
        <begin position="188"/>
        <end position="394"/>
    </location>
</feature>
<dbReference type="PANTHER" id="PTHR39084">
    <property type="entry name" value="MEMBRANE PROTEIN-RELATED"/>
    <property type="match status" value="1"/>
</dbReference>
<evidence type="ECO:0000259" key="2">
    <source>
        <dbReference type="Pfam" id="PF02308"/>
    </source>
</evidence>
<keyword evidence="1" id="KW-0812">Transmembrane</keyword>
<feature type="domain" description="MgtC/SapB/SrpB/YhiD N-terminal" evidence="2">
    <location>
        <begin position="14"/>
        <end position="139"/>
    </location>
</feature>
<evidence type="ECO:0000256" key="1">
    <source>
        <dbReference type="SAM" id="Phobius"/>
    </source>
</evidence>
<evidence type="ECO:0000313" key="4">
    <source>
        <dbReference type="EMBL" id="SMH44471.1"/>
    </source>
</evidence>
<dbReference type="EMBL" id="FXBL01000004">
    <property type="protein sequence ID" value="SMH44471.1"/>
    <property type="molecule type" value="Genomic_DNA"/>
</dbReference>
<feature type="transmembrane region" description="Helical" evidence="1">
    <location>
        <begin position="150"/>
        <end position="168"/>
    </location>
</feature>
<reference evidence="5" key="1">
    <citation type="submission" date="2017-04" db="EMBL/GenBank/DDBJ databases">
        <authorList>
            <person name="Varghese N."/>
            <person name="Submissions S."/>
        </authorList>
    </citation>
    <scope>NUCLEOTIDE SEQUENCE [LARGE SCALE GENOMIC DNA]</scope>
    <source>
        <strain evidence="5">B5P</strain>
    </source>
</reference>
<gene>
    <name evidence="4" type="ORF">SAMN02982922_3057</name>
</gene>
<keyword evidence="1" id="KW-1133">Transmembrane helix</keyword>
<dbReference type="Pfam" id="PF02308">
    <property type="entry name" value="MgtC"/>
    <property type="match status" value="1"/>
</dbReference>
<proteinExistence type="predicted"/>